<comment type="pathway">
    <text evidence="1 14">Amino-acid biosynthesis; L-isoleucine biosynthesis; L-isoleucine from 2-oxobutanoate: step 1/4.</text>
</comment>
<dbReference type="InterPro" id="IPR012001">
    <property type="entry name" value="Thiamin_PyroP_enz_TPP-bd_dom"/>
</dbReference>
<proteinExistence type="inferred from homology"/>
<dbReference type="InterPro" id="IPR029061">
    <property type="entry name" value="THDP-binding"/>
</dbReference>
<gene>
    <name evidence="18" type="ORF">DPF_2250</name>
</gene>
<dbReference type="PROSITE" id="PS00187">
    <property type="entry name" value="TPP_ENZYMES"/>
    <property type="match status" value="1"/>
</dbReference>
<dbReference type="GO" id="GO:0009099">
    <property type="term" value="P:L-valine biosynthetic process"/>
    <property type="evidence" value="ECO:0007669"/>
    <property type="project" value="UniProtKB-UniPathway"/>
</dbReference>
<keyword evidence="5 14" id="KW-0028">Amino-acid biosynthesis</keyword>
<evidence type="ECO:0000256" key="1">
    <source>
        <dbReference type="ARBA" id="ARBA00004974"/>
    </source>
</evidence>
<protein>
    <recommendedName>
        <fullName evidence="4 14">Acetolactate synthase</fullName>
        <ecNumber evidence="4 14">2.2.1.6</ecNumber>
    </recommendedName>
</protein>
<comment type="caution">
    <text evidence="18">The sequence shown here is derived from an EMBL/GenBank/DDBJ whole genome shotgun (WGS) entry which is preliminary data.</text>
</comment>
<dbReference type="CDD" id="cd07035">
    <property type="entry name" value="TPP_PYR_POX_like"/>
    <property type="match status" value="1"/>
</dbReference>
<dbReference type="InterPro" id="IPR039368">
    <property type="entry name" value="AHAS_TPP"/>
</dbReference>
<dbReference type="EC" id="2.2.1.6" evidence="4 14"/>
<keyword evidence="19" id="KW-1185">Reference proteome</keyword>
<dbReference type="GO" id="GO:0003984">
    <property type="term" value="F:acetolactate synthase activity"/>
    <property type="evidence" value="ECO:0007669"/>
    <property type="project" value="UniProtKB-EC"/>
</dbReference>
<keyword evidence="7 14" id="KW-0808">Transferase</keyword>
<dbReference type="SUPFAM" id="SSF52467">
    <property type="entry name" value="DHS-like NAD/FAD-binding domain"/>
    <property type="match status" value="1"/>
</dbReference>
<dbReference type="InterPro" id="IPR011766">
    <property type="entry name" value="TPP_enzyme_TPP-bd"/>
</dbReference>
<comment type="catalytic activity">
    <reaction evidence="13 14">
        <text>2 pyruvate + H(+) = (2S)-2-acetolactate + CO2</text>
        <dbReference type="Rhea" id="RHEA:25249"/>
        <dbReference type="ChEBI" id="CHEBI:15361"/>
        <dbReference type="ChEBI" id="CHEBI:15378"/>
        <dbReference type="ChEBI" id="CHEBI:16526"/>
        <dbReference type="ChEBI" id="CHEBI:58476"/>
        <dbReference type="EC" id="2.2.1.6"/>
    </reaction>
</comment>
<comment type="cofactor">
    <cofactor evidence="14">
        <name>Mg(2+)</name>
        <dbReference type="ChEBI" id="CHEBI:18420"/>
    </cofactor>
    <text evidence="14">Binds 1 Mg(2+) ion per subunit.</text>
</comment>
<dbReference type="STRING" id="1592317.DPF_2250"/>
<dbReference type="PANTHER" id="PTHR18968:SF13">
    <property type="entry name" value="ACETOLACTATE SYNTHASE CATALYTIC SUBUNIT, MITOCHONDRIAL"/>
    <property type="match status" value="1"/>
</dbReference>
<keyword evidence="9" id="KW-0274">FAD</keyword>
<evidence type="ECO:0000259" key="16">
    <source>
        <dbReference type="Pfam" id="PF02775"/>
    </source>
</evidence>
<keyword evidence="10 14" id="KW-0460">Magnesium</keyword>
<evidence type="ECO:0000256" key="10">
    <source>
        <dbReference type="ARBA" id="ARBA00022842"/>
    </source>
</evidence>
<keyword evidence="12 14" id="KW-0100">Branched-chain amino acid biosynthesis</keyword>
<evidence type="ECO:0000256" key="8">
    <source>
        <dbReference type="ARBA" id="ARBA00022723"/>
    </source>
</evidence>
<comment type="cofactor">
    <cofactor evidence="14">
        <name>thiamine diphosphate</name>
        <dbReference type="ChEBI" id="CHEBI:58937"/>
    </cofactor>
    <text evidence="14">Binds 1 thiamine pyrophosphate per subunit.</text>
</comment>
<dbReference type="RefSeq" id="WP_069859825.1">
    <property type="nucleotide sequence ID" value="NZ_BDFE01000017.1"/>
</dbReference>
<evidence type="ECO:0000256" key="5">
    <source>
        <dbReference type="ARBA" id="ARBA00022605"/>
    </source>
</evidence>
<dbReference type="AlphaFoldDB" id="A0A194AJM6"/>
<dbReference type="FunFam" id="3.40.50.970:FF:000016">
    <property type="entry name" value="Acetolactate synthase"/>
    <property type="match status" value="1"/>
</dbReference>
<dbReference type="Pfam" id="PF02775">
    <property type="entry name" value="TPP_enzyme_C"/>
    <property type="match status" value="1"/>
</dbReference>
<dbReference type="OrthoDB" id="2254214at2"/>
<keyword evidence="11 14" id="KW-0786">Thiamine pyrophosphate</keyword>
<dbReference type="UniPathway" id="UPA00047">
    <property type="reaction ID" value="UER00055"/>
</dbReference>
<dbReference type="Pfam" id="PF00205">
    <property type="entry name" value="TPP_enzyme_M"/>
    <property type="match status" value="1"/>
</dbReference>
<dbReference type="GO" id="GO:0005948">
    <property type="term" value="C:acetolactate synthase complex"/>
    <property type="evidence" value="ECO:0007669"/>
    <property type="project" value="TreeGrafter"/>
</dbReference>
<evidence type="ECO:0000256" key="14">
    <source>
        <dbReference type="RuleBase" id="RU003591"/>
    </source>
</evidence>
<dbReference type="Gene3D" id="3.40.50.1220">
    <property type="entry name" value="TPP-binding domain"/>
    <property type="match status" value="1"/>
</dbReference>
<dbReference type="InterPro" id="IPR012000">
    <property type="entry name" value="Thiamin_PyroP_enz_cen_dom"/>
</dbReference>
<dbReference type="InterPro" id="IPR045229">
    <property type="entry name" value="TPP_enz"/>
</dbReference>
<dbReference type="FunFam" id="3.40.50.1220:FF:000008">
    <property type="entry name" value="Acetolactate synthase"/>
    <property type="match status" value="1"/>
</dbReference>
<evidence type="ECO:0000256" key="7">
    <source>
        <dbReference type="ARBA" id="ARBA00022679"/>
    </source>
</evidence>
<dbReference type="GO" id="GO:0050660">
    <property type="term" value="F:flavin adenine dinucleotide binding"/>
    <property type="evidence" value="ECO:0007669"/>
    <property type="project" value="InterPro"/>
</dbReference>
<dbReference type="GO" id="GO:0000287">
    <property type="term" value="F:magnesium ion binding"/>
    <property type="evidence" value="ECO:0007669"/>
    <property type="project" value="UniProtKB-UniRule"/>
</dbReference>
<name>A0A194AJM6_9BACT</name>
<feature type="domain" description="Thiamine pyrophosphate enzyme N-terminal TPP-binding" evidence="17">
    <location>
        <begin position="4"/>
        <end position="117"/>
    </location>
</feature>
<dbReference type="PANTHER" id="PTHR18968">
    <property type="entry name" value="THIAMINE PYROPHOSPHATE ENZYMES"/>
    <property type="match status" value="1"/>
</dbReference>
<dbReference type="NCBIfam" id="TIGR00118">
    <property type="entry name" value="acolac_lg"/>
    <property type="match status" value="1"/>
</dbReference>
<dbReference type="UniPathway" id="UPA00049">
    <property type="reaction ID" value="UER00059"/>
</dbReference>
<reference evidence="19" key="1">
    <citation type="submission" date="2016-06" db="EMBL/GenBank/DDBJ databases">
        <title>Draft genome sequence of Desulfoplanes formicivorans strain Pf12B.</title>
        <authorList>
            <person name="Watanabe M."/>
            <person name="Kojima H."/>
            <person name="Fukui M."/>
        </authorList>
    </citation>
    <scope>NUCLEOTIDE SEQUENCE [LARGE SCALE GENOMIC DNA]</scope>
    <source>
        <strain evidence="19">Pf12B</strain>
    </source>
</reference>
<dbReference type="Proteomes" id="UP000095200">
    <property type="component" value="Unassembled WGS sequence"/>
</dbReference>
<evidence type="ECO:0000256" key="13">
    <source>
        <dbReference type="ARBA" id="ARBA00048670"/>
    </source>
</evidence>
<evidence type="ECO:0000256" key="2">
    <source>
        <dbReference type="ARBA" id="ARBA00005025"/>
    </source>
</evidence>
<dbReference type="GO" id="GO:0030976">
    <property type="term" value="F:thiamine pyrophosphate binding"/>
    <property type="evidence" value="ECO:0007669"/>
    <property type="project" value="UniProtKB-UniRule"/>
</dbReference>
<dbReference type="InterPro" id="IPR012846">
    <property type="entry name" value="Acetolactate_synth_lsu"/>
</dbReference>
<evidence type="ECO:0000256" key="9">
    <source>
        <dbReference type="ARBA" id="ARBA00022827"/>
    </source>
</evidence>
<dbReference type="Gene3D" id="3.40.50.970">
    <property type="match status" value="2"/>
</dbReference>
<feature type="domain" description="Thiamine pyrophosphate enzyme TPP-binding" evidence="16">
    <location>
        <begin position="392"/>
        <end position="539"/>
    </location>
</feature>
<evidence type="ECO:0000313" key="18">
    <source>
        <dbReference type="EMBL" id="GAU09523.1"/>
    </source>
</evidence>
<evidence type="ECO:0000256" key="4">
    <source>
        <dbReference type="ARBA" id="ARBA00013145"/>
    </source>
</evidence>
<feature type="domain" description="Thiamine pyrophosphate enzyme central" evidence="15">
    <location>
        <begin position="192"/>
        <end position="327"/>
    </location>
</feature>
<dbReference type="SUPFAM" id="SSF52518">
    <property type="entry name" value="Thiamin diphosphate-binding fold (THDP-binding)"/>
    <property type="match status" value="2"/>
</dbReference>
<dbReference type="InterPro" id="IPR029035">
    <property type="entry name" value="DHS-like_NAD/FAD-binding_dom"/>
</dbReference>
<evidence type="ECO:0000313" key="19">
    <source>
        <dbReference type="Proteomes" id="UP000095200"/>
    </source>
</evidence>
<evidence type="ECO:0000256" key="12">
    <source>
        <dbReference type="ARBA" id="ARBA00023304"/>
    </source>
</evidence>
<dbReference type="EMBL" id="BDFE01000017">
    <property type="protein sequence ID" value="GAU09523.1"/>
    <property type="molecule type" value="Genomic_DNA"/>
</dbReference>
<comment type="similarity">
    <text evidence="3 14">Belongs to the TPP enzyme family.</text>
</comment>
<organism evidence="18 19">
    <name type="scientific">Desulfoplanes formicivorans</name>
    <dbReference type="NCBI Taxonomy" id="1592317"/>
    <lineage>
        <taxon>Bacteria</taxon>
        <taxon>Pseudomonadati</taxon>
        <taxon>Thermodesulfobacteriota</taxon>
        <taxon>Desulfovibrionia</taxon>
        <taxon>Desulfovibrionales</taxon>
        <taxon>Desulfoplanaceae</taxon>
        <taxon>Desulfoplanes</taxon>
    </lineage>
</organism>
<keyword evidence="6" id="KW-0285">Flavoprotein</keyword>
<dbReference type="InterPro" id="IPR000399">
    <property type="entry name" value="TPP-bd_CS"/>
</dbReference>
<dbReference type="GO" id="GO:0009097">
    <property type="term" value="P:isoleucine biosynthetic process"/>
    <property type="evidence" value="ECO:0007669"/>
    <property type="project" value="UniProtKB-UniPathway"/>
</dbReference>
<comment type="pathway">
    <text evidence="2 14">Amino-acid biosynthesis; L-valine biosynthesis; L-valine from pyruvate: step 1/4.</text>
</comment>
<evidence type="ECO:0000256" key="3">
    <source>
        <dbReference type="ARBA" id="ARBA00007812"/>
    </source>
</evidence>
<evidence type="ECO:0000259" key="15">
    <source>
        <dbReference type="Pfam" id="PF00205"/>
    </source>
</evidence>
<dbReference type="CDD" id="cd02015">
    <property type="entry name" value="TPP_AHAS"/>
    <property type="match status" value="1"/>
</dbReference>
<dbReference type="Pfam" id="PF02776">
    <property type="entry name" value="TPP_enzyme_N"/>
    <property type="match status" value="1"/>
</dbReference>
<evidence type="ECO:0000259" key="17">
    <source>
        <dbReference type="Pfam" id="PF02776"/>
    </source>
</evidence>
<keyword evidence="8 14" id="KW-0479">Metal-binding</keyword>
<sequence length="563" mass="61815">MELTGAQVLLESLRREGVEVVFGYPGGATIDIYHELPKYPFRHVLTRHEQGAVHAADGYARASGKVGVCLVTSGPGATNTVTGIATAYMDSIPLVVFTGQVPTSLIGNDAFQEADIVGITRPCVKHNYLVKDIKDLAETIKQAFYLASTGRPGPVLVDLPKDVLQATVEYAYPGEIHMRSYNPHYEPNSRQIQRVVDLMRFSRKPLLFVGGGVIGSNASEDILWMAKKLNIPVIGSLMGLGAFPGNEPLWFGMVGMHGTYAANMAVNNADLLLAVGVRFDDRVTGKLSSFAEKGKIVHIDIDPTSIRKNVSVDVPMVCDCRRALKALRNELGKDTSINWEEKHEEWVTKIRTWEKSQPMTYDTNGSSFIKPQMVIETIYELTKGRAIIATEVGQNQMWAAQFYKYHKPRTLLTSGGLGTMGYGFPAAIGAQLAFPGSLVIDVAGDGSIQMNIQELATAVSYELPVKIVILNNGHLGMVRQWQELFYNRNYCSTCLHKNPDFVALAKAYGAQGYRIEKRDDVAPVLKEAFATKEPTIVDVLVEPEENVYPMVPAGASLTDMLLV</sequence>
<accession>A0A194AJM6</accession>
<evidence type="ECO:0000256" key="11">
    <source>
        <dbReference type="ARBA" id="ARBA00023052"/>
    </source>
</evidence>
<dbReference type="FunFam" id="3.40.50.970:FF:000007">
    <property type="entry name" value="Acetolactate synthase"/>
    <property type="match status" value="1"/>
</dbReference>
<evidence type="ECO:0000256" key="6">
    <source>
        <dbReference type="ARBA" id="ARBA00022630"/>
    </source>
</evidence>